<dbReference type="HOGENOM" id="CLU_2869357_0_0_1"/>
<sequence length="64" mass="6920">MRSEIGGAAVTGKVQGYCHCKTEWQVKGRSLAADCSLDVMNSAIVVHRSNHYGRCNPQQTALKG</sequence>
<reference evidence="2" key="1">
    <citation type="submission" date="2011-03" db="EMBL/GenBank/DDBJ databases">
        <title>The genome sequence of Vavraia culicis strain floridensis.</title>
        <authorList>
            <consortium name="The Broad Institute Genome Sequencing Platform"/>
            <person name="Cuomo C."/>
            <person name="Becnel J."/>
            <person name="Sanscrainte N."/>
            <person name="Young S.K."/>
            <person name="Zeng Q."/>
            <person name="Gargeya S."/>
            <person name="Fitzgerald M."/>
            <person name="Haas B."/>
            <person name="Abouelleil A."/>
            <person name="Alvarado L."/>
            <person name="Arachchi H.M."/>
            <person name="Berlin A."/>
            <person name="Chapman S.B."/>
            <person name="Gearin G."/>
            <person name="Goldberg J."/>
            <person name="Griggs A."/>
            <person name="Gujja S."/>
            <person name="Hansen M."/>
            <person name="Heiman D."/>
            <person name="Howarth C."/>
            <person name="Larimer J."/>
            <person name="Lui A."/>
            <person name="MacDonald P.J.P."/>
            <person name="McCowen C."/>
            <person name="Montmayeur A."/>
            <person name="Murphy C."/>
            <person name="Neiman D."/>
            <person name="Pearson M."/>
            <person name="Priest M."/>
            <person name="Roberts A."/>
            <person name="Saif S."/>
            <person name="Shea T."/>
            <person name="Sisk P."/>
            <person name="Stolte C."/>
            <person name="Sykes S."/>
            <person name="Wortman J."/>
            <person name="Nusbaum C."/>
            <person name="Birren B."/>
        </authorList>
    </citation>
    <scope>NUCLEOTIDE SEQUENCE [LARGE SCALE GENOMIC DNA]</scope>
    <source>
        <strain evidence="2">floridensis</strain>
    </source>
</reference>
<dbReference type="InParanoid" id="L2GUF3"/>
<evidence type="ECO:0000313" key="2">
    <source>
        <dbReference type="Proteomes" id="UP000011081"/>
    </source>
</evidence>
<keyword evidence="2" id="KW-1185">Reference proteome</keyword>
<gene>
    <name evidence="1" type="ORF">VCUG_01185</name>
</gene>
<dbReference type="Proteomes" id="UP000011081">
    <property type="component" value="Unassembled WGS sequence"/>
</dbReference>
<organism evidence="1 2">
    <name type="scientific">Vavraia culicis (isolate floridensis)</name>
    <name type="common">Microsporidian parasite</name>
    <dbReference type="NCBI Taxonomy" id="948595"/>
    <lineage>
        <taxon>Eukaryota</taxon>
        <taxon>Fungi</taxon>
        <taxon>Fungi incertae sedis</taxon>
        <taxon>Microsporidia</taxon>
        <taxon>Pleistophoridae</taxon>
        <taxon>Vavraia</taxon>
    </lineage>
</organism>
<protein>
    <submittedName>
        <fullName evidence="1">Uncharacterized protein</fullName>
    </submittedName>
</protein>
<dbReference type="GeneID" id="19879066"/>
<name>L2GUF3_VAVCU</name>
<dbReference type="EMBL" id="GL877420">
    <property type="protein sequence ID" value="ELA47301.2"/>
    <property type="molecule type" value="Genomic_DNA"/>
</dbReference>
<accession>L2GUF3</accession>
<dbReference type="VEuPathDB" id="MicrosporidiaDB:VCUG_01185"/>
<dbReference type="AlphaFoldDB" id="L2GUF3"/>
<proteinExistence type="predicted"/>
<evidence type="ECO:0000313" key="1">
    <source>
        <dbReference type="EMBL" id="ELA47301.2"/>
    </source>
</evidence>
<dbReference type="RefSeq" id="XP_008074187.1">
    <property type="nucleotide sequence ID" value="XM_008075996.1"/>
</dbReference>